<dbReference type="InterPro" id="IPR036513">
    <property type="entry name" value="STAS_dom_sf"/>
</dbReference>
<dbReference type="AlphaFoldDB" id="A0A931MW15"/>
<organism evidence="3 4">
    <name type="scientific">Halobacillus yeomjeoni</name>
    <dbReference type="NCBI Taxonomy" id="311194"/>
    <lineage>
        <taxon>Bacteria</taxon>
        <taxon>Bacillati</taxon>
        <taxon>Bacillota</taxon>
        <taxon>Bacilli</taxon>
        <taxon>Bacillales</taxon>
        <taxon>Bacillaceae</taxon>
        <taxon>Halobacillus</taxon>
    </lineage>
</organism>
<evidence type="ECO:0000313" key="3">
    <source>
        <dbReference type="EMBL" id="MBH0230999.1"/>
    </source>
</evidence>
<gene>
    <name evidence="3" type="ORF">H0267_12295</name>
</gene>
<dbReference type="Pfam" id="PF01740">
    <property type="entry name" value="STAS"/>
    <property type="match status" value="1"/>
</dbReference>
<dbReference type="RefSeq" id="WP_197317600.1">
    <property type="nucleotide sequence ID" value="NZ_JADZSC010000002.1"/>
</dbReference>
<dbReference type="Proteomes" id="UP000614490">
    <property type="component" value="Unassembled WGS sequence"/>
</dbReference>
<feature type="domain" description="STAS" evidence="2">
    <location>
        <begin position="139"/>
        <end position="249"/>
    </location>
</feature>
<reference evidence="3 4" key="1">
    <citation type="journal article" date="2005" name="Int. J. Syst. Evol. Microbiol.">
        <title>Halobacillus yeomjeoni sp. nov., isolated from a marine solar saltern in Korea.</title>
        <authorList>
            <person name="Yoon J.H."/>
            <person name="Kang S.J."/>
            <person name="Lee C.H."/>
            <person name="Oh H.W."/>
            <person name="Oh T.K."/>
        </authorList>
    </citation>
    <scope>NUCLEOTIDE SEQUENCE [LARGE SCALE GENOMIC DNA]</scope>
    <source>
        <strain evidence="3 4">KCTC 3957</strain>
    </source>
</reference>
<dbReference type="PROSITE" id="PS50801">
    <property type="entry name" value="STAS"/>
    <property type="match status" value="1"/>
</dbReference>
<evidence type="ECO:0000256" key="1">
    <source>
        <dbReference type="SAM" id="Coils"/>
    </source>
</evidence>
<keyword evidence="4" id="KW-1185">Reference proteome</keyword>
<evidence type="ECO:0000313" key="4">
    <source>
        <dbReference type="Proteomes" id="UP000614490"/>
    </source>
</evidence>
<dbReference type="PANTHER" id="PTHR33745">
    <property type="entry name" value="RSBT ANTAGONIST PROTEIN RSBS-RELATED"/>
    <property type="match status" value="1"/>
</dbReference>
<dbReference type="InterPro" id="IPR051932">
    <property type="entry name" value="Bact_StressResp_Reg"/>
</dbReference>
<proteinExistence type="predicted"/>
<sequence>MKRVEQSLPLPFYVIDKNYNIVGYSNEAEEELGLANNFLQLLDEESHEKFQKMVRPENIKVTVEINFKKSGGEFQLADLHVLWDSDLHAKVLVHLKGNQLQKVTESLAKLRSRLNESNLQLLEEKEKLEEAVKQNNLLSAPFIELNEETALIPLFGNLTEEKLFAVEDHIVRSAQKEGIDRVFFDFTGVGELKREGITVLNNVISSLFLMGVKVKIIGVKPQQARELKEMPLPSELNFMSTLQEAIQKYCTK</sequence>
<dbReference type="InterPro" id="IPR002645">
    <property type="entry name" value="STAS_dom"/>
</dbReference>
<keyword evidence="1" id="KW-0175">Coiled coil</keyword>
<dbReference type="Gene3D" id="3.30.750.24">
    <property type="entry name" value="STAS domain"/>
    <property type="match status" value="1"/>
</dbReference>
<feature type="coiled-coil region" evidence="1">
    <location>
        <begin position="100"/>
        <end position="138"/>
    </location>
</feature>
<dbReference type="EMBL" id="JADZSC010000002">
    <property type="protein sequence ID" value="MBH0230999.1"/>
    <property type="molecule type" value="Genomic_DNA"/>
</dbReference>
<accession>A0A931MW15</accession>
<name>A0A931MW15_9BACI</name>
<protein>
    <submittedName>
        <fullName evidence="3">STAS domain-containing protein</fullName>
    </submittedName>
</protein>
<dbReference type="SUPFAM" id="SSF52091">
    <property type="entry name" value="SpoIIaa-like"/>
    <property type="match status" value="1"/>
</dbReference>
<comment type="caution">
    <text evidence="3">The sequence shown here is derived from an EMBL/GenBank/DDBJ whole genome shotgun (WGS) entry which is preliminary data.</text>
</comment>
<evidence type="ECO:0000259" key="2">
    <source>
        <dbReference type="PROSITE" id="PS50801"/>
    </source>
</evidence>
<dbReference type="CDD" id="cd07041">
    <property type="entry name" value="STAS_RsbR_RsbS_like"/>
    <property type="match status" value="1"/>
</dbReference>